<evidence type="ECO:0000256" key="5">
    <source>
        <dbReference type="ARBA" id="ARBA00022989"/>
    </source>
</evidence>
<dbReference type="SUPFAM" id="SSF53448">
    <property type="entry name" value="Nucleotide-diphospho-sugar transferases"/>
    <property type="match status" value="1"/>
</dbReference>
<organism evidence="9 10">
    <name type="scientific">Cryptosporangium phraense</name>
    <dbReference type="NCBI Taxonomy" id="2593070"/>
    <lineage>
        <taxon>Bacteria</taxon>
        <taxon>Bacillati</taxon>
        <taxon>Actinomycetota</taxon>
        <taxon>Actinomycetes</taxon>
        <taxon>Cryptosporangiales</taxon>
        <taxon>Cryptosporangiaceae</taxon>
        <taxon>Cryptosporangium</taxon>
    </lineage>
</organism>
<keyword evidence="10" id="KW-1185">Reference proteome</keyword>
<gene>
    <name evidence="9" type="ORF">FL583_34390</name>
</gene>
<dbReference type="AlphaFoldDB" id="A0A545AH10"/>
<protein>
    <submittedName>
        <fullName evidence="9">Glycosyltransferase</fullName>
    </submittedName>
</protein>
<keyword evidence="6 7" id="KW-0472">Membrane</keyword>
<dbReference type="Gene3D" id="3.90.550.10">
    <property type="entry name" value="Spore Coat Polysaccharide Biosynthesis Protein SpsA, Chain A"/>
    <property type="match status" value="1"/>
</dbReference>
<proteinExistence type="predicted"/>
<keyword evidence="2" id="KW-0328">Glycosyltransferase</keyword>
<evidence type="ECO:0000313" key="9">
    <source>
        <dbReference type="EMBL" id="TQS40550.1"/>
    </source>
</evidence>
<dbReference type="InterPro" id="IPR029044">
    <property type="entry name" value="Nucleotide-diphossugar_trans"/>
</dbReference>
<feature type="transmembrane region" description="Helical" evidence="7">
    <location>
        <begin position="53"/>
        <end position="74"/>
    </location>
</feature>
<evidence type="ECO:0000256" key="4">
    <source>
        <dbReference type="ARBA" id="ARBA00022692"/>
    </source>
</evidence>
<dbReference type="InterPro" id="IPR001173">
    <property type="entry name" value="Glyco_trans_2-like"/>
</dbReference>
<feature type="transmembrane region" description="Helical" evidence="7">
    <location>
        <begin position="546"/>
        <end position="569"/>
    </location>
</feature>
<dbReference type="Pfam" id="PF13632">
    <property type="entry name" value="Glyco_trans_2_3"/>
    <property type="match status" value="1"/>
</dbReference>
<evidence type="ECO:0000256" key="2">
    <source>
        <dbReference type="ARBA" id="ARBA00022676"/>
    </source>
</evidence>
<accession>A0A545AH10</accession>
<dbReference type="EMBL" id="VIRS01000039">
    <property type="protein sequence ID" value="TQS40550.1"/>
    <property type="molecule type" value="Genomic_DNA"/>
</dbReference>
<dbReference type="GO" id="GO:0016758">
    <property type="term" value="F:hexosyltransferase activity"/>
    <property type="evidence" value="ECO:0007669"/>
    <property type="project" value="TreeGrafter"/>
</dbReference>
<feature type="transmembrane region" description="Helical" evidence="7">
    <location>
        <begin position="26"/>
        <end position="47"/>
    </location>
</feature>
<evidence type="ECO:0000313" key="10">
    <source>
        <dbReference type="Proteomes" id="UP000317982"/>
    </source>
</evidence>
<evidence type="ECO:0000256" key="3">
    <source>
        <dbReference type="ARBA" id="ARBA00022679"/>
    </source>
</evidence>
<sequence>MRARRVRRHALLPDTFVPALRPARRVLVHLLTAAWLATLVAFWVWWLRPEHRHGWAGLVINSALLAYLSIYPILPILRFNRITTINPRLRVPDLRVAFCVTKAPSEPWETARTTLEAMLRQDFPSRYDVWICDEDPSDETLRWCSAHGVRVSTRRGQLEYQRETWPRRKKCKEGNLAYFYDHYGYRDYDVVSQLDCDHIPHSSYLREMVRPFADDSIGYVAAPSVCDTNASSSWSARGRLYREAAFHGPYQAGCNGGYAPSCIGSHYAVRTRALRDIGGVGPELAEDFTTTYLLSSAGWHGAFALEAEAHGEGPPTFAAMLTQEFQWSRSLTTVLLNMTRHLRRMPWSLRIRFLHALLYYPLLTATTAAGLLLAPVAVLTGLQWVDVPYLEFILRFGAVNVWLLGVVLVLRGGGVRRPNRAPLISWEDWLYMLTRWPLNLRGVLAALVQKVRPKPINFRVTPKGSDGFEKLPTSLLVPYFAISLAMSATALVGELVLHTRSGGYLLLCLFAANAYAWVGLFVPWMHAREAARNARVGFAQAFRRTVALPFFLATLVIVPFVVAVTHYPFGSLKLLYQLDDVVRLLHVLAALGNS</sequence>
<comment type="caution">
    <text evidence="9">The sequence shown here is derived from an EMBL/GenBank/DDBJ whole genome shotgun (WGS) entry which is preliminary data.</text>
</comment>
<reference evidence="9 10" key="1">
    <citation type="submission" date="2019-07" db="EMBL/GenBank/DDBJ databases">
        <title>Cryptosporangium phraense sp. nov., isolated from plant litter.</title>
        <authorList>
            <person name="Suriyachadkun C."/>
        </authorList>
    </citation>
    <scope>NUCLEOTIDE SEQUENCE [LARGE SCALE GENOMIC DNA]</scope>
    <source>
        <strain evidence="9 10">A-T 5661</strain>
    </source>
</reference>
<feature type="transmembrane region" description="Helical" evidence="7">
    <location>
        <begin position="353"/>
        <end position="380"/>
    </location>
</feature>
<dbReference type="InParanoid" id="A0A545AH10"/>
<feature type="transmembrane region" description="Helical" evidence="7">
    <location>
        <begin position="392"/>
        <end position="410"/>
    </location>
</feature>
<feature type="transmembrane region" description="Helical" evidence="7">
    <location>
        <begin position="503"/>
        <end position="525"/>
    </location>
</feature>
<dbReference type="OrthoDB" id="9806824at2"/>
<evidence type="ECO:0000259" key="8">
    <source>
        <dbReference type="Pfam" id="PF13632"/>
    </source>
</evidence>
<keyword evidence="3 9" id="KW-0808">Transferase</keyword>
<keyword evidence="5 7" id="KW-1133">Transmembrane helix</keyword>
<evidence type="ECO:0000256" key="7">
    <source>
        <dbReference type="SAM" id="Phobius"/>
    </source>
</evidence>
<keyword evidence="4 7" id="KW-0812">Transmembrane</keyword>
<evidence type="ECO:0000256" key="6">
    <source>
        <dbReference type="ARBA" id="ARBA00023136"/>
    </source>
</evidence>
<evidence type="ECO:0000256" key="1">
    <source>
        <dbReference type="ARBA" id="ARBA00004141"/>
    </source>
</evidence>
<dbReference type="PANTHER" id="PTHR43867:SF2">
    <property type="entry name" value="CELLULOSE SYNTHASE CATALYTIC SUBUNIT A [UDP-FORMING]"/>
    <property type="match status" value="1"/>
</dbReference>
<dbReference type="GO" id="GO:0005886">
    <property type="term" value="C:plasma membrane"/>
    <property type="evidence" value="ECO:0007669"/>
    <property type="project" value="TreeGrafter"/>
</dbReference>
<dbReference type="PANTHER" id="PTHR43867">
    <property type="entry name" value="CELLULOSE SYNTHASE CATALYTIC SUBUNIT A [UDP-FORMING]"/>
    <property type="match status" value="1"/>
</dbReference>
<feature type="transmembrane region" description="Helical" evidence="7">
    <location>
        <begin position="476"/>
        <end position="497"/>
    </location>
</feature>
<dbReference type="Proteomes" id="UP000317982">
    <property type="component" value="Unassembled WGS sequence"/>
</dbReference>
<comment type="subcellular location">
    <subcellularLocation>
        <location evidence="1">Membrane</location>
        <topology evidence="1">Multi-pass membrane protein</topology>
    </subcellularLocation>
</comment>
<name>A0A545AH10_9ACTN</name>
<dbReference type="InterPro" id="IPR050321">
    <property type="entry name" value="Glycosyltr_2/OpgH_subfam"/>
</dbReference>
<feature type="domain" description="Glycosyltransferase 2-like" evidence="8">
    <location>
        <begin position="194"/>
        <end position="388"/>
    </location>
</feature>